<reference evidence="2 3" key="1">
    <citation type="submission" date="2023-07" db="EMBL/GenBank/DDBJ databases">
        <title>Sequencing the genomes of 1000 actinobacteria strains.</title>
        <authorList>
            <person name="Klenk H.-P."/>
        </authorList>
    </citation>
    <scope>NUCLEOTIDE SEQUENCE [LARGE SCALE GENOMIC DNA]</scope>
    <source>
        <strain evidence="2 3">DSM 15539</strain>
    </source>
</reference>
<keyword evidence="1" id="KW-0472">Membrane</keyword>
<protein>
    <recommendedName>
        <fullName evidence="4">Prepilin type IV endopeptidase peptidase domain-containing protein</fullName>
    </recommendedName>
</protein>
<evidence type="ECO:0000313" key="3">
    <source>
        <dbReference type="Proteomes" id="UP001266099"/>
    </source>
</evidence>
<name>A0ABU1T043_9ACTO</name>
<organism evidence="2 3">
    <name type="scientific">Arcanobacterium hippocoleae</name>
    <dbReference type="NCBI Taxonomy" id="149017"/>
    <lineage>
        <taxon>Bacteria</taxon>
        <taxon>Bacillati</taxon>
        <taxon>Actinomycetota</taxon>
        <taxon>Actinomycetes</taxon>
        <taxon>Actinomycetales</taxon>
        <taxon>Actinomycetaceae</taxon>
        <taxon>Arcanobacterium</taxon>
    </lineage>
</organism>
<keyword evidence="3" id="KW-1185">Reference proteome</keyword>
<comment type="caution">
    <text evidence="2">The sequence shown here is derived from an EMBL/GenBank/DDBJ whole genome shotgun (WGS) entry which is preliminary data.</text>
</comment>
<gene>
    <name evidence="2" type="ORF">J2S36_000294</name>
</gene>
<proteinExistence type="predicted"/>
<dbReference type="EMBL" id="JAVDUJ010000001">
    <property type="protein sequence ID" value="MDR6938751.1"/>
    <property type="molecule type" value="Genomic_DNA"/>
</dbReference>
<feature type="transmembrane region" description="Helical" evidence="1">
    <location>
        <begin position="60"/>
        <end position="78"/>
    </location>
</feature>
<keyword evidence="1" id="KW-1133">Transmembrane helix</keyword>
<dbReference type="RefSeq" id="WP_309954807.1">
    <property type="nucleotide sequence ID" value="NZ_JAVDUJ010000001.1"/>
</dbReference>
<accession>A0ABU1T043</accession>
<feature type="transmembrane region" description="Helical" evidence="1">
    <location>
        <begin position="111"/>
        <end position="132"/>
    </location>
</feature>
<evidence type="ECO:0000313" key="2">
    <source>
        <dbReference type="EMBL" id="MDR6938751.1"/>
    </source>
</evidence>
<feature type="transmembrane region" description="Helical" evidence="1">
    <location>
        <begin position="37"/>
        <end position="53"/>
    </location>
</feature>
<dbReference type="Proteomes" id="UP001266099">
    <property type="component" value="Unassembled WGS sequence"/>
</dbReference>
<sequence length="196" mass="21423">MNQSQFLTLAILTFAPLLINGIFDAFTGYLFRPLSDFAIFTVIFGSLSLCCFAQLHPRKIIIALMTMLLILSMLQVIAKSATPAKTGIGALGQGDYRVYAATSYLCALHSVSSAFIAVMLSGCIMLLIFGFIRGKNFFTDPKILSAQAISENLPTSRNENSFQDQLNQLYRRKRAPMGLPIVISAGLVVFGQIAQI</sequence>
<evidence type="ECO:0000256" key="1">
    <source>
        <dbReference type="SAM" id="Phobius"/>
    </source>
</evidence>
<feature type="transmembrane region" description="Helical" evidence="1">
    <location>
        <begin position="7"/>
        <end position="31"/>
    </location>
</feature>
<keyword evidence="1" id="KW-0812">Transmembrane</keyword>
<evidence type="ECO:0008006" key="4">
    <source>
        <dbReference type="Google" id="ProtNLM"/>
    </source>
</evidence>
<feature type="transmembrane region" description="Helical" evidence="1">
    <location>
        <begin position="175"/>
        <end position="194"/>
    </location>
</feature>